<evidence type="ECO:0000256" key="1">
    <source>
        <dbReference type="SAM" id="MobiDB-lite"/>
    </source>
</evidence>
<feature type="region of interest" description="Disordered" evidence="1">
    <location>
        <begin position="88"/>
        <end position="110"/>
    </location>
</feature>
<proteinExistence type="predicted"/>
<keyword evidence="3" id="KW-1185">Reference proteome</keyword>
<dbReference type="Proteomes" id="UP000183567">
    <property type="component" value="Unassembled WGS sequence"/>
</dbReference>
<evidence type="ECO:0000313" key="2">
    <source>
        <dbReference type="EMBL" id="OJA12586.1"/>
    </source>
</evidence>
<sequence>MPLAATLLDMANAIEIAKLLMTPKCHKNTKSASIHTTQVDRPLSLVRQDAITEYWLAVVICELKSLPTAEAVIWFIVEQTYVRQQCAQPRTTSPNCRGRTSSHPSSRSEK</sequence>
<comment type="caution">
    <text evidence="2">The sequence shown here is derived from an EMBL/GenBank/DDBJ whole genome shotgun (WGS) entry which is preliminary data.</text>
</comment>
<evidence type="ECO:0000313" key="3">
    <source>
        <dbReference type="Proteomes" id="UP000183567"/>
    </source>
</evidence>
<protein>
    <submittedName>
        <fullName evidence="2">Uncharacterized protein</fullName>
    </submittedName>
</protein>
<accession>A0A1J8QT27</accession>
<reference evidence="2 3" key="1">
    <citation type="submission" date="2016-03" db="EMBL/GenBank/DDBJ databases">
        <title>Comparative genomics of the ectomycorrhizal sister species Rhizopogon vinicolor and Rhizopogon vesiculosus (Basidiomycota: Boletales) reveals a divergence of the mating type B locus.</title>
        <authorList>
            <person name="Mujic A.B."/>
            <person name="Kuo A."/>
            <person name="Tritt A."/>
            <person name="Lipzen A."/>
            <person name="Chen C."/>
            <person name="Johnson J."/>
            <person name="Sharma A."/>
            <person name="Barry K."/>
            <person name="Grigoriev I.V."/>
            <person name="Spatafora J.W."/>
        </authorList>
    </citation>
    <scope>NUCLEOTIDE SEQUENCE [LARGE SCALE GENOMIC DNA]</scope>
    <source>
        <strain evidence="2 3">AM-OR11-056</strain>
    </source>
</reference>
<dbReference type="AlphaFoldDB" id="A0A1J8QT27"/>
<dbReference type="STRING" id="180088.A0A1J8QT27"/>
<dbReference type="EMBL" id="LVVM01004582">
    <property type="protein sequence ID" value="OJA12586.1"/>
    <property type="molecule type" value="Genomic_DNA"/>
</dbReference>
<organism evidence="2 3">
    <name type="scientific">Rhizopogon vesiculosus</name>
    <dbReference type="NCBI Taxonomy" id="180088"/>
    <lineage>
        <taxon>Eukaryota</taxon>
        <taxon>Fungi</taxon>
        <taxon>Dikarya</taxon>
        <taxon>Basidiomycota</taxon>
        <taxon>Agaricomycotina</taxon>
        <taxon>Agaricomycetes</taxon>
        <taxon>Agaricomycetidae</taxon>
        <taxon>Boletales</taxon>
        <taxon>Suillineae</taxon>
        <taxon>Rhizopogonaceae</taxon>
        <taxon>Rhizopogon</taxon>
    </lineage>
</organism>
<name>A0A1J8QT27_9AGAM</name>
<gene>
    <name evidence="2" type="ORF">AZE42_04937</name>
</gene>